<dbReference type="EMBL" id="QGNW01000064">
    <property type="protein sequence ID" value="RVX03674.1"/>
    <property type="molecule type" value="Genomic_DNA"/>
</dbReference>
<accession>A0A438J3Z2</accession>
<proteinExistence type="predicted"/>
<dbReference type="AlphaFoldDB" id="A0A438J3Z2"/>
<reference evidence="1 2" key="1">
    <citation type="journal article" date="2018" name="PLoS Genet.">
        <title>Population sequencing reveals clonal diversity and ancestral inbreeding in the grapevine cultivar Chardonnay.</title>
        <authorList>
            <person name="Roach M.J."/>
            <person name="Johnson D.L."/>
            <person name="Bohlmann J."/>
            <person name="van Vuuren H.J."/>
            <person name="Jones S.J."/>
            <person name="Pretorius I.S."/>
            <person name="Schmidt S.A."/>
            <person name="Borneman A.R."/>
        </authorList>
    </citation>
    <scope>NUCLEOTIDE SEQUENCE [LARGE SCALE GENOMIC DNA]</scope>
    <source>
        <strain evidence="2">cv. Chardonnay</strain>
        <tissue evidence="1">Leaf</tissue>
    </source>
</reference>
<organism evidence="1 2">
    <name type="scientific">Vitis vinifera</name>
    <name type="common">Grape</name>
    <dbReference type="NCBI Taxonomy" id="29760"/>
    <lineage>
        <taxon>Eukaryota</taxon>
        <taxon>Viridiplantae</taxon>
        <taxon>Streptophyta</taxon>
        <taxon>Embryophyta</taxon>
        <taxon>Tracheophyta</taxon>
        <taxon>Spermatophyta</taxon>
        <taxon>Magnoliopsida</taxon>
        <taxon>eudicotyledons</taxon>
        <taxon>Gunneridae</taxon>
        <taxon>Pentapetalae</taxon>
        <taxon>rosids</taxon>
        <taxon>Vitales</taxon>
        <taxon>Vitaceae</taxon>
        <taxon>Viteae</taxon>
        <taxon>Vitis</taxon>
    </lineage>
</organism>
<name>A0A438J3Z2_VITVI</name>
<dbReference type="Proteomes" id="UP000288805">
    <property type="component" value="Unassembled WGS sequence"/>
</dbReference>
<gene>
    <name evidence="1" type="ORF">CK203_023080</name>
</gene>
<protein>
    <submittedName>
        <fullName evidence="1">Uncharacterized protein</fullName>
    </submittedName>
</protein>
<sequence length="116" mass="12986">MCCSQGAYRAPAWHNALPRMLTELICIKGLDFFPKALILERQGKRTERPGSGGDLPQSGEFIPFPVARRVNSSHAVTMDDDMESGALGPYQDKPRIFPNMRSKSYTPLVRTLYLSL</sequence>
<evidence type="ECO:0000313" key="2">
    <source>
        <dbReference type="Proteomes" id="UP000288805"/>
    </source>
</evidence>
<comment type="caution">
    <text evidence="1">The sequence shown here is derived from an EMBL/GenBank/DDBJ whole genome shotgun (WGS) entry which is preliminary data.</text>
</comment>
<evidence type="ECO:0000313" key="1">
    <source>
        <dbReference type="EMBL" id="RVX03674.1"/>
    </source>
</evidence>